<sequence>MRQKPTLFLSCRKGKKKREKQHIIPLCDTTVIPQSQCNFQRPLKLNYKLEWYLIRVLLFNVSPLIVVTRRSLNDPPTPPTSDPLSEEIPPPPWRRGCFGKSNTLSIAVNHWEGELSCCSLSVISRSRSRDFLPLPENEVIKNGQTARGNGPLTGLSTPITHKQQHFSIISDCCTEGTYRYACGVSLPPSLFSEPGPHASPCWLEARRSRGYALLIG</sequence>
<proteinExistence type="predicted"/>
<dbReference type="EMBL" id="BPLQ01015487">
    <property type="protein sequence ID" value="GIY88368.1"/>
    <property type="molecule type" value="Genomic_DNA"/>
</dbReference>
<gene>
    <name evidence="1" type="ORF">CDAR_403011</name>
</gene>
<evidence type="ECO:0000313" key="2">
    <source>
        <dbReference type="Proteomes" id="UP001054837"/>
    </source>
</evidence>
<reference evidence="1 2" key="1">
    <citation type="submission" date="2021-06" db="EMBL/GenBank/DDBJ databases">
        <title>Caerostris darwini draft genome.</title>
        <authorList>
            <person name="Kono N."/>
            <person name="Arakawa K."/>
        </authorList>
    </citation>
    <scope>NUCLEOTIDE SEQUENCE [LARGE SCALE GENOMIC DNA]</scope>
</reference>
<dbReference type="Proteomes" id="UP001054837">
    <property type="component" value="Unassembled WGS sequence"/>
</dbReference>
<keyword evidence="2" id="KW-1185">Reference proteome</keyword>
<organism evidence="1 2">
    <name type="scientific">Caerostris darwini</name>
    <dbReference type="NCBI Taxonomy" id="1538125"/>
    <lineage>
        <taxon>Eukaryota</taxon>
        <taxon>Metazoa</taxon>
        <taxon>Ecdysozoa</taxon>
        <taxon>Arthropoda</taxon>
        <taxon>Chelicerata</taxon>
        <taxon>Arachnida</taxon>
        <taxon>Araneae</taxon>
        <taxon>Araneomorphae</taxon>
        <taxon>Entelegynae</taxon>
        <taxon>Araneoidea</taxon>
        <taxon>Araneidae</taxon>
        <taxon>Caerostris</taxon>
    </lineage>
</organism>
<protein>
    <submittedName>
        <fullName evidence="1">Uncharacterized protein</fullName>
    </submittedName>
</protein>
<dbReference type="AlphaFoldDB" id="A0AAV4X3L9"/>
<comment type="caution">
    <text evidence="1">The sequence shown here is derived from an EMBL/GenBank/DDBJ whole genome shotgun (WGS) entry which is preliminary data.</text>
</comment>
<name>A0AAV4X3L9_9ARAC</name>
<evidence type="ECO:0000313" key="1">
    <source>
        <dbReference type="EMBL" id="GIY88368.1"/>
    </source>
</evidence>
<accession>A0AAV4X3L9</accession>